<dbReference type="RefSeq" id="WP_346031399.1">
    <property type="nucleotide sequence ID" value="NZ_BAABHV010000001.1"/>
</dbReference>
<keyword evidence="2" id="KW-1185">Reference proteome</keyword>
<organism evidence="1 2">
    <name type="scientific">Erythrobacter westpacificensis</name>
    <dbReference type="NCBI Taxonomy" id="1055231"/>
    <lineage>
        <taxon>Bacteria</taxon>
        <taxon>Pseudomonadati</taxon>
        <taxon>Pseudomonadota</taxon>
        <taxon>Alphaproteobacteria</taxon>
        <taxon>Sphingomonadales</taxon>
        <taxon>Erythrobacteraceae</taxon>
        <taxon>Erythrobacter/Porphyrobacter group</taxon>
        <taxon>Erythrobacter</taxon>
    </lineage>
</organism>
<reference evidence="2" key="1">
    <citation type="journal article" date="2019" name="Int. J. Syst. Evol. Microbiol.">
        <title>The Global Catalogue of Microorganisms (GCM) 10K type strain sequencing project: providing services to taxonomists for standard genome sequencing and annotation.</title>
        <authorList>
            <consortium name="The Broad Institute Genomics Platform"/>
            <consortium name="The Broad Institute Genome Sequencing Center for Infectious Disease"/>
            <person name="Wu L."/>
            <person name="Ma J."/>
        </authorList>
    </citation>
    <scope>NUCLEOTIDE SEQUENCE [LARGE SCALE GENOMIC DNA]</scope>
    <source>
        <strain evidence="2">JCM 18014</strain>
    </source>
</reference>
<gene>
    <name evidence="1" type="ORF">GCM10023208_03350</name>
</gene>
<accession>A0ABP9K0S4</accession>
<dbReference type="Proteomes" id="UP001500518">
    <property type="component" value="Unassembled WGS sequence"/>
</dbReference>
<dbReference type="EMBL" id="BAABHV010000001">
    <property type="protein sequence ID" value="GAA5047213.1"/>
    <property type="molecule type" value="Genomic_DNA"/>
</dbReference>
<sequence length="42" mass="4149">MNRLLNNSLAAFAAIVIAISSLGAITTVPTQQGIAIAAPALA</sequence>
<proteinExistence type="predicted"/>
<evidence type="ECO:0000313" key="1">
    <source>
        <dbReference type="EMBL" id="GAA5047213.1"/>
    </source>
</evidence>
<evidence type="ECO:0000313" key="2">
    <source>
        <dbReference type="Proteomes" id="UP001500518"/>
    </source>
</evidence>
<name>A0ABP9K0S4_9SPHN</name>
<protein>
    <submittedName>
        <fullName evidence="1">Uncharacterized protein</fullName>
    </submittedName>
</protein>
<comment type="caution">
    <text evidence="1">The sequence shown here is derived from an EMBL/GenBank/DDBJ whole genome shotgun (WGS) entry which is preliminary data.</text>
</comment>